<reference evidence="3" key="2">
    <citation type="submission" date="2007-04" db="EMBL/GenBank/DDBJ databases">
        <title>The genome of the human body louse.</title>
        <authorList>
            <consortium name="The Human Body Louse Genome Consortium"/>
            <person name="Kirkness E."/>
            <person name="Walenz B."/>
            <person name="Hass B."/>
            <person name="Bruggner R."/>
            <person name="Strausberg R."/>
        </authorList>
    </citation>
    <scope>NUCLEOTIDE SEQUENCE</scope>
    <source>
        <strain evidence="3">USDA</strain>
    </source>
</reference>
<protein>
    <recommendedName>
        <fullName evidence="2">GSKIP domain-containing protein</fullName>
    </recommendedName>
</protein>
<gene>
    <name evidence="4" type="primary">8235572</name>
    <name evidence="3" type="ORF">Phum_PHUM268440</name>
</gene>
<reference evidence="3" key="1">
    <citation type="submission" date="2007-04" db="EMBL/GenBank/DDBJ databases">
        <title>Annotation of Pediculus humanus corporis strain USDA.</title>
        <authorList>
            <person name="Kirkness E."/>
            <person name="Hannick L."/>
            <person name="Hass B."/>
            <person name="Bruggner R."/>
            <person name="Lawson D."/>
            <person name="Bidwell S."/>
            <person name="Joardar V."/>
            <person name="Caler E."/>
            <person name="Walenz B."/>
            <person name="Inman J."/>
            <person name="Schobel S."/>
            <person name="Galinsky K."/>
            <person name="Amedeo P."/>
            <person name="Strausberg R."/>
        </authorList>
    </citation>
    <scope>NUCLEOTIDE SEQUENCE</scope>
    <source>
        <strain evidence="3">USDA</strain>
    </source>
</reference>
<dbReference type="InterPro" id="IPR007967">
    <property type="entry name" value="GSKIP_dom"/>
</dbReference>
<organism>
    <name type="scientific">Pediculus humanus subsp. corporis</name>
    <name type="common">Body louse</name>
    <dbReference type="NCBI Taxonomy" id="121224"/>
    <lineage>
        <taxon>Eukaryota</taxon>
        <taxon>Metazoa</taxon>
        <taxon>Ecdysozoa</taxon>
        <taxon>Arthropoda</taxon>
        <taxon>Hexapoda</taxon>
        <taxon>Insecta</taxon>
        <taxon>Pterygota</taxon>
        <taxon>Neoptera</taxon>
        <taxon>Paraneoptera</taxon>
        <taxon>Psocodea</taxon>
        <taxon>Troctomorpha</taxon>
        <taxon>Phthiraptera</taxon>
        <taxon>Anoplura</taxon>
        <taxon>Pediculidae</taxon>
        <taxon>Pediculus</taxon>
    </lineage>
</organism>
<evidence type="ECO:0000313" key="5">
    <source>
        <dbReference type="Proteomes" id="UP000009046"/>
    </source>
</evidence>
<sequence>MCSEENSDWIQDANIVIRDIKNHVHYISIANLPSSECKIYFNITTLEMKEFCVELSVAGFQVIGEKHNSDDKREYYFNRFKIFIKTIGINMNYYLKTL</sequence>
<comment type="similarity">
    <text evidence="1">Belongs to the GSKIP family.</text>
</comment>
<dbReference type="CTD" id="8235572"/>
<accession>E0VKP5</accession>
<dbReference type="GO" id="GO:0019207">
    <property type="term" value="F:kinase regulator activity"/>
    <property type="evidence" value="ECO:0007669"/>
    <property type="project" value="TreeGrafter"/>
</dbReference>
<dbReference type="Pfam" id="PF05303">
    <property type="entry name" value="GSKIP_dom"/>
    <property type="match status" value="1"/>
</dbReference>
<dbReference type="InterPro" id="IPR037395">
    <property type="entry name" value="GSKIP"/>
</dbReference>
<dbReference type="HOGENOM" id="CLU_2336097_0_0_1"/>
<dbReference type="EnsemblMetazoa" id="PHUM268440-RA">
    <property type="protein sequence ID" value="PHUM268440-PA"/>
    <property type="gene ID" value="PHUM268440"/>
</dbReference>
<evidence type="ECO:0000313" key="4">
    <source>
        <dbReference type="EnsemblMetazoa" id="PHUM268440-PA"/>
    </source>
</evidence>
<dbReference type="InParanoid" id="E0VKP5"/>
<dbReference type="RefSeq" id="XP_002426689.1">
    <property type="nucleotide sequence ID" value="XM_002426644.1"/>
</dbReference>
<dbReference type="GO" id="GO:0005737">
    <property type="term" value="C:cytoplasm"/>
    <property type="evidence" value="ECO:0007669"/>
    <property type="project" value="TreeGrafter"/>
</dbReference>
<feature type="domain" description="GSKIP" evidence="2">
    <location>
        <begin position="11"/>
        <end position="72"/>
    </location>
</feature>
<dbReference type="PANTHER" id="PTHR12490:SF4">
    <property type="entry name" value="GSK3B-INTERACTING PROTEIN"/>
    <property type="match status" value="1"/>
</dbReference>
<dbReference type="OrthoDB" id="5804279at2759"/>
<dbReference type="STRING" id="121224.E0VKP5"/>
<reference evidence="4" key="3">
    <citation type="submission" date="2021-02" db="UniProtKB">
        <authorList>
            <consortium name="EnsemblMetazoa"/>
        </authorList>
    </citation>
    <scope>IDENTIFICATION</scope>
    <source>
        <strain evidence="4">USDA</strain>
    </source>
</reference>
<dbReference type="GeneID" id="8235572"/>
<dbReference type="VEuPathDB" id="VectorBase:PHUM268440"/>
<evidence type="ECO:0000313" key="3">
    <source>
        <dbReference type="EMBL" id="EEB13951.1"/>
    </source>
</evidence>
<dbReference type="SUPFAM" id="SSF103107">
    <property type="entry name" value="Hypothetical protein c14orf129, hspc210"/>
    <property type="match status" value="1"/>
</dbReference>
<dbReference type="AlphaFoldDB" id="E0VKP5"/>
<dbReference type="Proteomes" id="UP000009046">
    <property type="component" value="Unassembled WGS sequence"/>
</dbReference>
<dbReference type="KEGG" id="phu:Phum_PHUM268440"/>
<evidence type="ECO:0000256" key="1">
    <source>
        <dbReference type="ARBA" id="ARBA00009571"/>
    </source>
</evidence>
<dbReference type="PANTHER" id="PTHR12490">
    <property type="entry name" value="GSK3B-INTERACTING PROTEIN"/>
    <property type="match status" value="1"/>
</dbReference>
<dbReference type="InterPro" id="IPR023231">
    <property type="entry name" value="GSKIP_dom_sf"/>
</dbReference>
<proteinExistence type="inferred from homology"/>
<name>E0VKP5_PEDHC</name>
<dbReference type="EMBL" id="DS235250">
    <property type="protein sequence ID" value="EEB13951.1"/>
    <property type="molecule type" value="Genomic_DNA"/>
</dbReference>
<dbReference type="GO" id="GO:0051018">
    <property type="term" value="F:protein kinase A binding"/>
    <property type="evidence" value="ECO:0007669"/>
    <property type="project" value="TreeGrafter"/>
</dbReference>
<keyword evidence="5" id="KW-1185">Reference proteome</keyword>
<dbReference type="EMBL" id="AAZO01003104">
    <property type="status" value="NOT_ANNOTATED_CDS"/>
    <property type="molecule type" value="Genomic_DNA"/>
</dbReference>
<dbReference type="Gene3D" id="3.30.2280.10">
    <property type="entry name" value="Hypothetical protein (hspc210)"/>
    <property type="match status" value="1"/>
</dbReference>
<evidence type="ECO:0000259" key="2">
    <source>
        <dbReference type="Pfam" id="PF05303"/>
    </source>
</evidence>
<dbReference type="GO" id="GO:0060828">
    <property type="term" value="P:regulation of canonical Wnt signaling pathway"/>
    <property type="evidence" value="ECO:0007669"/>
    <property type="project" value="InterPro"/>
</dbReference>